<feature type="domain" description="Fibronectin type-III" evidence="9">
    <location>
        <begin position="760"/>
        <end position="856"/>
    </location>
</feature>
<evidence type="ECO:0000313" key="10">
    <source>
        <dbReference type="Ensembl" id="ENSCCRP00015099864.1"/>
    </source>
</evidence>
<keyword evidence="3" id="KW-0963">Cytoplasm</keyword>
<comment type="subcellular location">
    <subcellularLocation>
        <location evidence="1">Cytoplasm</location>
    </subcellularLocation>
</comment>
<evidence type="ECO:0000256" key="3">
    <source>
        <dbReference type="ARBA" id="ARBA00022490"/>
    </source>
</evidence>
<dbReference type="PROSITE" id="PS50835">
    <property type="entry name" value="IG_LIKE"/>
    <property type="match status" value="5"/>
</dbReference>
<accession>A0A8C2GKA8</accession>
<dbReference type="PROSITE" id="PS50853">
    <property type="entry name" value="FN3"/>
    <property type="match status" value="5"/>
</dbReference>
<evidence type="ECO:0000256" key="4">
    <source>
        <dbReference type="ARBA" id="ARBA00022737"/>
    </source>
</evidence>
<feature type="domain" description="Fibronectin type-III" evidence="9">
    <location>
        <begin position="652"/>
        <end position="753"/>
    </location>
</feature>
<name>A0A8C2GKA8_CYPCA</name>
<dbReference type="InterPro" id="IPR050964">
    <property type="entry name" value="Striated_Muscle_Regulatory"/>
</dbReference>
<reference evidence="10" key="1">
    <citation type="submission" date="2025-08" db="UniProtKB">
        <authorList>
            <consortium name="Ensembl"/>
        </authorList>
    </citation>
    <scope>IDENTIFICATION</scope>
</reference>
<feature type="domain" description="Ig-like" evidence="8">
    <location>
        <begin position="855"/>
        <end position="941"/>
    </location>
</feature>
<feature type="domain" description="Ig-like" evidence="8">
    <location>
        <begin position="1272"/>
        <end position="1350"/>
    </location>
</feature>
<dbReference type="FunFam" id="2.60.40.10:FF:000197">
    <property type="entry name" value="Myomesin 1"/>
    <property type="match status" value="1"/>
</dbReference>
<keyword evidence="2" id="KW-0787">Thick filament</keyword>
<dbReference type="InterPro" id="IPR003599">
    <property type="entry name" value="Ig_sub"/>
</dbReference>
<dbReference type="FunFam" id="2.60.40.10:FF:000192">
    <property type="entry name" value="Myomesin 1"/>
    <property type="match status" value="1"/>
</dbReference>
<dbReference type="InterPro" id="IPR013783">
    <property type="entry name" value="Ig-like_fold"/>
</dbReference>
<feature type="domain" description="Ig-like" evidence="8">
    <location>
        <begin position="100"/>
        <end position="193"/>
    </location>
</feature>
<dbReference type="InterPro" id="IPR003598">
    <property type="entry name" value="Ig_sub2"/>
</dbReference>
<dbReference type="CDD" id="cd00063">
    <property type="entry name" value="FN3"/>
    <property type="match status" value="5"/>
</dbReference>
<dbReference type="FunFam" id="2.60.40.10:FF:000029">
    <property type="entry name" value="Myomesin 1"/>
    <property type="match status" value="1"/>
</dbReference>
<feature type="domain" description="Fibronectin type-III" evidence="9">
    <location>
        <begin position="452"/>
        <end position="546"/>
    </location>
</feature>
<dbReference type="SUPFAM" id="SSF48726">
    <property type="entry name" value="Immunoglobulin"/>
    <property type="match status" value="6"/>
</dbReference>
<sequence length="1440" mass="161129">MSKSISQYWVRLLINLIFSISHLATQDLMETQEEVKEEGVGYVVMRNLFSRETGFEIRTVKKSRETSLRESAERLALSRKMHEKEEFQKKMNPDSLTHPPEFIVKPRGQTVWEGKSVTLHCTVAGWPKPRVTWYKNNVLIDAKAHPEKYFTESQYNMHSLEIKNCNFSDTAEYRISALNVKGESSAFAPLIIKNCICSIFNMHDQTIFPEYDVTFNTTIIDKFDVSFGHEGETMSLGCTVIVYPTVKRYQPEIVWYRNGVVLSPSKWVHMHWSGERATLTLVHLNKEDEGLYTLRVNTKSGFDTHSAYVFVRDADVEEEGVPVAPLDVRCHDANKDYVVVTWKQPAVEGSSSIIGYFIDRLEVGTHHWTQCNDTPVKYARFPVTGLTEGRSYTFRVRALNNSGVSRPSRASDPVVAMDPSDRARLRAGPSAPWTGMIRFTEEDPTVGVVPGSPTDLAVTEATKSYVVLSWKPPIQRGHEGVMYYVEKCLVGTDTWQRVNTGMPVKSPRFALFDLAEGKSYSFRVRSCNSAGVGESSEETGATTVGDRLDLPSVPGPVIPIRNTDTSVVVCWGASKEVKNLVGYYIEVSVSGSGVWVPCNNKPVKGTRFVCHGLNTGDKCVFRVKAVNAAGYSGSSAESEACIVQASIGEYSVPSPPTGVTLLERVRDYMVLGWQAPAKTGGADIRGYYLDYRTVKNGVISKWHEINLQTVTGTSYKVTDLKENVFYQFQVRAVNRAGISESSIPTVPLECKEWTVAVPGPPHGLSVQEVRKDSMVLLWEPPTFSGRSPVTGYYVDYKEENGRWRCVQERSTKNTYMKVTGLQEGVSYRLRIHAKNVAGVGGPSKETDAILAETRPGTNEIMVDVDDDGVISLIFECSDLKGDSQFVWSKNYKAFTDTSRLTVQTSGGKSRAIFNDPSLEDLGTYSCVVTNTDGVSASYTLTEEELKRLLDISRDHQFPIIPFKSEMAIELQEKGRVRLWAEVAKFTSNCQVEYVFNDNIIREGKYTMNFNKTTGIIEMFMDSLEVTDEGTFTFNLVDGKATGRTSLVLIGEEFAELQKKSEFERAEWVRRQGPHFMEYLSFEVTPECDVHLKCKVGNIKPATEIAWFKDGIEIEEDDEDAKKIKKSDEVLTFDIGKISKKDAGVYEVKLKDERGKDKTLLNLTDAANSSTELKVMSTEHGIILYSFVVHYIEDLRIGWLHKESKISHSDRVQCGVTGEQLWLKINEPTEKDKGKYAIDIFNGQGSVKRVLDLSGQGKNRARVVGGLPDVVTIQEGKSLNLTGNVWGDPVPEVSWVKNDKPLLSDDHYTLKFEHAKFASITIAAVTTIDSGKYALLVKNKYGTEAGEFTVSVYIPEDEAEKKDAFCVFICKHINTVKSVGTVAQLLLRFCCFLLISADTDLNHKTNSQCYAINLTSCDAENVFDLKTCQTWSIKSCTVNIS</sequence>
<feature type="domain" description="Fibronectin type-III" evidence="9">
    <location>
        <begin position="553"/>
        <end position="645"/>
    </location>
</feature>
<feature type="chain" id="PRO_5034413838" evidence="7">
    <location>
        <begin position="26"/>
        <end position="1440"/>
    </location>
</feature>
<dbReference type="SUPFAM" id="SSF49265">
    <property type="entry name" value="Fibronectin type III"/>
    <property type="match status" value="3"/>
</dbReference>
<feature type="domain" description="Fibronectin type-III" evidence="9">
    <location>
        <begin position="324"/>
        <end position="419"/>
    </location>
</feature>
<dbReference type="PRINTS" id="PR00014">
    <property type="entry name" value="FNTYPEIII"/>
</dbReference>
<dbReference type="CDD" id="cd00096">
    <property type="entry name" value="Ig"/>
    <property type="match status" value="2"/>
</dbReference>
<dbReference type="GO" id="GO:0032982">
    <property type="term" value="C:myosin filament"/>
    <property type="evidence" value="ECO:0007669"/>
    <property type="project" value="UniProtKB-KW"/>
</dbReference>
<evidence type="ECO:0000256" key="2">
    <source>
        <dbReference type="ARBA" id="ARBA00022433"/>
    </source>
</evidence>
<dbReference type="InterPro" id="IPR007110">
    <property type="entry name" value="Ig-like_dom"/>
</dbReference>
<evidence type="ECO:0000256" key="7">
    <source>
        <dbReference type="SAM" id="SignalP"/>
    </source>
</evidence>
<keyword evidence="5" id="KW-0514">Muscle protein</keyword>
<keyword evidence="7" id="KW-0732">Signal</keyword>
<evidence type="ECO:0000259" key="8">
    <source>
        <dbReference type="PROSITE" id="PS50835"/>
    </source>
</evidence>
<dbReference type="FunFam" id="2.60.40.10:FF:000124">
    <property type="entry name" value="Myomesin 1"/>
    <property type="match status" value="1"/>
</dbReference>
<evidence type="ECO:0000313" key="11">
    <source>
        <dbReference type="Proteomes" id="UP000694700"/>
    </source>
</evidence>
<evidence type="ECO:0000256" key="5">
    <source>
        <dbReference type="ARBA" id="ARBA00023179"/>
    </source>
</evidence>
<evidence type="ECO:0000256" key="1">
    <source>
        <dbReference type="ARBA" id="ARBA00004496"/>
    </source>
</evidence>
<protein>
    <submittedName>
        <fullName evidence="10">Myomesin 1a (skelemin)</fullName>
    </submittedName>
</protein>
<feature type="domain" description="Ig-like" evidence="8">
    <location>
        <begin position="209"/>
        <end position="310"/>
    </location>
</feature>
<keyword evidence="4" id="KW-0677">Repeat</keyword>
<dbReference type="SMART" id="SM00409">
    <property type="entry name" value="IG"/>
    <property type="match status" value="6"/>
</dbReference>
<dbReference type="Gene3D" id="2.60.40.10">
    <property type="entry name" value="Immunoglobulins"/>
    <property type="match status" value="12"/>
</dbReference>
<dbReference type="InterPro" id="IPR003961">
    <property type="entry name" value="FN3_dom"/>
</dbReference>
<dbReference type="FunFam" id="2.60.40.10:FF:000179">
    <property type="entry name" value="Myomesin 2"/>
    <property type="match status" value="1"/>
</dbReference>
<dbReference type="Pfam" id="PF00041">
    <property type="entry name" value="fn3"/>
    <property type="match status" value="4"/>
</dbReference>
<dbReference type="SMART" id="SM00060">
    <property type="entry name" value="FN3"/>
    <property type="match status" value="5"/>
</dbReference>
<dbReference type="GO" id="GO:0005198">
    <property type="term" value="F:structural molecule activity"/>
    <property type="evidence" value="ECO:0007669"/>
    <property type="project" value="UniProtKB-ARBA"/>
</dbReference>
<dbReference type="Pfam" id="PF07679">
    <property type="entry name" value="I-set"/>
    <property type="match status" value="4"/>
</dbReference>
<proteinExistence type="predicted"/>
<organism evidence="10 11">
    <name type="scientific">Cyprinus carpio</name>
    <name type="common">Common carp</name>
    <dbReference type="NCBI Taxonomy" id="7962"/>
    <lineage>
        <taxon>Eukaryota</taxon>
        <taxon>Metazoa</taxon>
        <taxon>Chordata</taxon>
        <taxon>Craniata</taxon>
        <taxon>Vertebrata</taxon>
        <taxon>Euteleostomi</taxon>
        <taxon>Actinopterygii</taxon>
        <taxon>Neopterygii</taxon>
        <taxon>Teleostei</taxon>
        <taxon>Ostariophysi</taxon>
        <taxon>Cypriniformes</taxon>
        <taxon>Cyprinidae</taxon>
        <taxon>Cyprininae</taxon>
        <taxon>Cyprinus</taxon>
    </lineage>
</organism>
<dbReference type="Ensembl" id="ENSCCRT00015103098.1">
    <property type="protein sequence ID" value="ENSCCRP00015099864.1"/>
    <property type="gene ID" value="ENSCCRG00015040021.1"/>
</dbReference>
<dbReference type="FunFam" id="2.60.40.10:FF:000069">
    <property type="entry name" value="Alpha-protein kinase 3"/>
    <property type="match status" value="1"/>
</dbReference>
<evidence type="ECO:0000259" key="9">
    <source>
        <dbReference type="PROSITE" id="PS50853"/>
    </source>
</evidence>
<dbReference type="FunFam" id="2.60.40.10:FF:000222">
    <property type="entry name" value="Myomesin 1"/>
    <property type="match status" value="1"/>
</dbReference>
<dbReference type="PANTHER" id="PTHR13817">
    <property type="entry name" value="TITIN"/>
    <property type="match status" value="1"/>
</dbReference>
<dbReference type="SMART" id="SM00408">
    <property type="entry name" value="IGc2"/>
    <property type="match status" value="5"/>
</dbReference>
<feature type="signal peptide" evidence="7">
    <location>
        <begin position="1"/>
        <end position="25"/>
    </location>
</feature>
<dbReference type="FunFam" id="2.60.40.10:FF:000134">
    <property type="entry name" value="Myomesin 1"/>
    <property type="match status" value="1"/>
</dbReference>
<dbReference type="Proteomes" id="UP000694700">
    <property type="component" value="Unplaced"/>
</dbReference>
<evidence type="ECO:0000256" key="6">
    <source>
        <dbReference type="ARBA" id="ARBA00023319"/>
    </source>
</evidence>
<feature type="domain" description="Ig-like" evidence="8">
    <location>
        <begin position="1073"/>
        <end position="1163"/>
    </location>
</feature>
<dbReference type="PANTHER" id="PTHR13817:SF16">
    <property type="entry name" value="MYOMESIN-1"/>
    <property type="match status" value="1"/>
</dbReference>
<keyword evidence="6" id="KW-0393">Immunoglobulin domain</keyword>
<dbReference type="FunFam" id="2.60.40.10:FF:002172">
    <property type="entry name" value="Myomesin 1a (skelemin)"/>
    <property type="match status" value="2"/>
</dbReference>
<dbReference type="InterPro" id="IPR036179">
    <property type="entry name" value="Ig-like_dom_sf"/>
</dbReference>
<dbReference type="GO" id="GO:0005737">
    <property type="term" value="C:cytoplasm"/>
    <property type="evidence" value="ECO:0007669"/>
    <property type="project" value="UniProtKB-SubCell"/>
</dbReference>
<dbReference type="InterPro" id="IPR036116">
    <property type="entry name" value="FN3_sf"/>
</dbReference>
<dbReference type="InterPro" id="IPR013098">
    <property type="entry name" value="Ig_I-set"/>
</dbReference>